<evidence type="ECO:0008006" key="4">
    <source>
        <dbReference type="Google" id="ProtNLM"/>
    </source>
</evidence>
<evidence type="ECO:0000313" key="2">
    <source>
        <dbReference type="EMBL" id="AZG14266.1"/>
    </source>
</evidence>
<protein>
    <recommendedName>
        <fullName evidence="4">Rap1a immunity protein domain-containing protein</fullName>
    </recommendedName>
</protein>
<proteinExistence type="predicted"/>
<dbReference type="Proteomes" id="UP000270411">
    <property type="component" value="Chromosome 1"/>
</dbReference>
<dbReference type="OrthoDB" id="8967258at2"/>
<feature type="chain" id="PRO_5018189514" description="Rap1a immunity protein domain-containing protein" evidence="1">
    <location>
        <begin position="22"/>
        <end position="130"/>
    </location>
</feature>
<gene>
    <name evidence="2" type="ORF">EHF44_12915</name>
</gene>
<dbReference type="RefSeq" id="WP_124684102.1">
    <property type="nucleotide sequence ID" value="NZ_CP033969.1"/>
</dbReference>
<evidence type="ECO:0000313" key="3">
    <source>
        <dbReference type="Proteomes" id="UP000270411"/>
    </source>
</evidence>
<organism evidence="2 3">
    <name type="scientific">Cupriavidus pauculus</name>
    <dbReference type="NCBI Taxonomy" id="82633"/>
    <lineage>
        <taxon>Bacteria</taxon>
        <taxon>Pseudomonadati</taxon>
        <taxon>Pseudomonadota</taxon>
        <taxon>Betaproteobacteria</taxon>
        <taxon>Burkholderiales</taxon>
        <taxon>Burkholderiaceae</taxon>
        <taxon>Cupriavidus</taxon>
    </lineage>
</organism>
<sequence>MKTFRVLFTAGALALPAALTAAPHAAHPAQPSARTAAPAAPAYDPVRYRSCTVYAATALSAAVDMRTHGYSAKRALFEGGNPPSAPMVALTEFAASAIQARPAGGRDAASTLSGFLAGVCYQRNELPTLQ</sequence>
<dbReference type="KEGG" id="cpau:EHF44_12915"/>
<dbReference type="EMBL" id="CP033969">
    <property type="protein sequence ID" value="AZG14266.1"/>
    <property type="molecule type" value="Genomic_DNA"/>
</dbReference>
<evidence type="ECO:0000256" key="1">
    <source>
        <dbReference type="SAM" id="SignalP"/>
    </source>
</evidence>
<dbReference type="AlphaFoldDB" id="A0A3G8H185"/>
<feature type="signal peptide" evidence="1">
    <location>
        <begin position="1"/>
        <end position="21"/>
    </location>
</feature>
<accession>A0A3G8H185</accession>
<name>A0A3G8H185_9BURK</name>
<keyword evidence="1" id="KW-0732">Signal</keyword>
<reference evidence="3" key="1">
    <citation type="submission" date="2018-11" db="EMBL/GenBank/DDBJ databases">
        <title>FDA dAtabase for Regulatory Grade micrObial Sequences (FDA-ARGOS): Supporting development and validation of Infectious Disease Dx tests.</title>
        <authorList>
            <person name="Goldberg B."/>
            <person name="Campos J."/>
            <person name="Tallon L."/>
            <person name="Sadzewicz L."/>
            <person name="Zhao X."/>
            <person name="Vavikolanu K."/>
            <person name="Mehta A."/>
            <person name="Aluvathingal J."/>
            <person name="Nadendla S."/>
            <person name="Geyer C."/>
            <person name="Nandy P."/>
            <person name="Yan Y."/>
            <person name="Sichtig H."/>
        </authorList>
    </citation>
    <scope>NUCLEOTIDE SEQUENCE [LARGE SCALE GENOMIC DNA]</scope>
    <source>
        <strain evidence="3">FDAARGOS_614</strain>
    </source>
</reference>